<organism evidence="2 3">
    <name type="scientific">Euroglyphus maynei</name>
    <name type="common">Mayne's house dust mite</name>
    <dbReference type="NCBI Taxonomy" id="6958"/>
    <lineage>
        <taxon>Eukaryota</taxon>
        <taxon>Metazoa</taxon>
        <taxon>Ecdysozoa</taxon>
        <taxon>Arthropoda</taxon>
        <taxon>Chelicerata</taxon>
        <taxon>Arachnida</taxon>
        <taxon>Acari</taxon>
        <taxon>Acariformes</taxon>
        <taxon>Sarcoptiformes</taxon>
        <taxon>Astigmata</taxon>
        <taxon>Psoroptidia</taxon>
        <taxon>Analgoidea</taxon>
        <taxon>Pyroglyphidae</taxon>
        <taxon>Pyroglyphinae</taxon>
        <taxon>Euroglyphus</taxon>
    </lineage>
</organism>
<feature type="compositionally biased region" description="Basic and acidic residues" evidence="1">
    <location>
        <begin position="123"/>
        <end position="150"/>
    </location>
</feature>
<sequence>MILTSFFETHIELLYCKKCVQKSHLRKLLAQIQRDIEKLIREKNYKILRRKKSLHRAKWVNNSNEQKPSSNRVIRGKNSVRFFIRRDRIDRKLLQSVLSNDHLIDDERLLMISKLAKANEHDAINNDDDCKQEQKNEETLADQDSDHSSSLEDQSSTQQSCSHDRKDCDVGQIGKMMLDKEDFIKMLQLVHKNDLEKMANCKKPRKRRTTANPQFSHAAIEAKRITKMEIANERRHRRRIALEKHHNKPCEPTNLNDLLKSMNVFKQTNEMFPGNCAMDNKNNFMSITFLPTTQACSA</sequence>
<dbReference type="EMBL" id="MUJZ01064012">
    <property type="protein sequence ID" value="OTF70784.1"/>
    <property type="molecule type" value="Genomic_DNA"/>
</dbReference>
<proteinExistence type="predicted"/>
<name>A0A1Y3ASG4_EURMA</name>
<feature type="region of interest" description="Disordered" evidence="1">
    <location>
        <begin position="123"/>
        <end position="166"/>
    </location>
</feature>
<dbReference type="Proteomes" id="UP000194236">
    <property type="component" value="Unassembled WGS sequence"/>
</dbReference>
<gene>
    <name evidence="2" type="ORF">BLA29_006064</name>
</gene>
<evidence type="ECO:0000313" key="3">
    <source>
        <dbReference type="Proteomes" id="UP000194236"/>
    </source>
</evidence>
<accession>A0A1Y3ASG4</accession>
<reference evidence="2 3" key="1">
    <citation type="submission" date="2017-03" db="EMBL/GenBank/DDBJ databases">
        <title>Genome Survey of Euroglyphus maynei.</title>
        <authorList>
            <person name="Arlian L.G."/>
            <person name="Morgan M.S."/>
            <person name="Rider S.D."/>
        </authorList>
    </citation>
    <scope>NUCLEOTIDE SEQUENCE [LARGE SCALE GENOMIC DNA]</scope>
    <source>
        <strain evidence="2">Arlian Lab</strain>
        <tissue evidence="2">Whole body</tissue>
    </source>
</reference>
<dbReference type="AlphaFoldDB" id="A0A1Y3ASG4"/>
<evidence type="ECO:0000313" key="2">
    <source>
        <dbReference type="EMBL" id="OTF70784.1"/>
    </source>
</evidence>
<comment type="caution">
    <text evidence="2">The sequence shown here is derived from an EMBL/GenBank/DDBJ whole genome shotgun (WGS) entry which is preliminary data.</text>
</comment>
<protein>
    <submittedName>
        <fullName evidence="2">Uncharacterized protein</fullName>
    </submittedName>
</protein>
<feature type="compositionally biased region" description="Low complexity" evidence="1">
    <location>
        <begin position="151"/>
        <end position="160"/>
    </location>
</feature>
<keyword evidence="3" id="KW-1185">Reference proteome</keyword>
<evidence type="ECO:0000256" key="1">
    <source>
        <dbReference type="SAM" id="MobiDB-lite"/>
    </source>
</evidence>
<dbReference type="OrthoDB" id="336088at2759"/>